<feature type="transmembrane region" description="Helical" evidence="6">
    <location>
        <begin position="251"/>
        <end position="274"/>
    </location>
</feature>
<feature type="transmembrane region" description="Helical" evidence="6">
    <location>
        <begin position="151"/>
        <end position="171"/>
    </location>
</feature>
<gene>
    <name evidence="8" type="ORF">ACFFGV_09285</name>
</gene>
<evidence type="ECO:0000256" key="5">
    <source>
        <dbReference type="ARBA" id="ARBA00023136"/>
    </source>
</evidence>
<dbReference type="InterPro" id="IPR052730">
    <property type="entry name" value="Sugar_ABC_transporter"/>
</dbReference>
<evidence type="ECO:0000256" key="3">
    <source>
        <dbReference type="ARBA" id="ARBA00022692"/>
    </source>
</evidence>
<keyword evidence="2" id="KW-0813">Transport</keyword>
<dbReference type="SUPFAM" id="SSF161098">
    <property type="entry name" value="MetI-like"/>
    <property type="match status" value="1"/>
</dbReference>
<feature type="transmembrane region" description="Helical" evidence="6">
    <location>
        <begin position="197"/>
        <end position="219"/>
    </location>
</feature>
<evidence type="ECO:0000259" key="7">
    <source>
        <dbReference type="PROSITE" id="PS50928"/>
    </source>
</evidence>
<dbReference type="Gene3D" id="1.10.3720.10">
    <property type="entry name" value="MetI-like"/>
    <property type="match status" value="1"/>
</dbReference>
<dbReference type="InterPro" id="IPR035906">
    <property type="entry name" value="MetI-like_sf"/>
</dbReference>
<keyword evidence="4 6" id="KW-1133">Transmembrane helix</keyword>
<keyword evidence="3 6" id="KW-0812">Transmembrane</keyword>
<dbReference type="EMBL" id="JBHLTP010000007">
    <property type="protein sequence ID" value="MFC0523757.1"/>
    <property type="molecule type" value="Genomic_DNA"/>
</dbReference>
<feature type="transmembrane region" description="Helical" evidence="6">
    <location>
        <begin position="97"/>
        <end position="116"/>
    </location>
</feature>
<evidence type="ECO:0000256" key="4">
    <source>
        <dbReference type="ARBA" id="ARBA00022989"/>
    </source>
</evidence>
<evidence type="ECO:0000313" key="9">
    <source>
        <dbReference type="Proteomes" id="UP001589836"/>
    </source>
</evidence>
<keyword evidence="9" id="KW-1185">Reference proteome</keyword>
<evidence type="ECO:0000313" key="8">
    <source>
        <dbReference type="EMBL" id="MFC0523757.1"/>
    </source>
</evidence>
<feature type="domain" description="ABC transmembrane type-1" evidence="7">
    <location>
        <begin position="55"/>
        <end position="270"/>
    </location>
</feature>
<dbReference type="PANTHER" id="PTHR43759:SF1">
    <property type="entry name" value="GLUCOSE IMPORT SYSTEM PERMEASE PROTEIN GLCT"/>
    <property type="match status" value="1"/>
</dbReference>
<comment type="subcellular location">
    <subcellularLocation>
        <location evidence="1">Membrane</location>
        <topology evidence="1">Multi-pass membrane protein</topology>
    </subcellularLocation>
</comment>
<evidence type="ECO:0000256" key="6">
    <source>
        <dbReference type="SAM" id="Phobius"/>
    </source>
</evidence>
<sequence>MKFFKINKAWLLLLPAFLFLLLPIYGLFSALMSSLTMNGSFTISVYEELFSRDSFWTSLLYSLQIAFIATILSLLFGLLITRSFFPYINQLSGKLSVWIPMLFPHFVWGYIVLLLFQQSGFLSHLAFEIGLIDSRDAFPIWTNDKAGVGMILTYMGKEIPFVLLMLLPIYAQQNTNYKDLVQTLGGSRFAQFKDAEWPFVFPVLMETGIILFSFVFSAYEVPYLLGSTFPEMISILTYDWFYSGDWSERPLAFAAMFFTSVIIGIIAWVGFSLLNRKRWLLTKGQR</sequence>
<evidence type="ECO:0000256" key="2">
    <source>
        <dbReference type="ARBA" id="ARBA00022448"/>
    </source>
</evidence>
<feature type="transmembrane region" description="Helical" evidence="6">
    <location>
        <begin position="59"/>
        <end position="85"/>
    </location>
</feature>
<dbReference type="Proteomes" id="UP001589836">
    <property type="component" value="Unassembled WGS sequence"/>
</dbReference>
<reference evidence="8 9" key="1">
    <citation type="submission" date="2024-09" db="EMBL/GenBank/DDBJ databases">
        <authorList>
            <person name="Sun Q."/>
            <person name="Mori K."/>
        </authorList>
    </citation>
    <scope>NUCLEOTIDE SEQUENCE [LARGE SCALE GENOMIC DNA]</scope>
    <source>
        <strain evidence="8 9">NCAIM B.02529</strain>
    </source>
</reference>
<accession>A0ABV6LN61</accession>
<organism evidence="8 9">
    <name type="scientific">Pontibacillus salicampi</name>
    <dbReference type="NCBI Taxonomy" id="1449801"/>
    <lineage>
        <taxon>Bacteria</taxon>
        <taxon>Bacillati</taxon>
        <taxon>Bacillota</taxon>
        <taxon>Bacilli</taxon>
        <taxon>Bacillales</taxon>
        <taxon>Bacillaceae</taxon>
        <taxon>Pontibacillus</taxon>
    </lineage>
</organism>
<evidence type="ECO:0000256" key="1">
    <source>
        <dbReference type="ARBA" id="ARBA00004141"/>
    </source>
</evidence>
<keyword evidence="5 6" id="KW-0472">Membrane</keyword>
<dbReference type="PROSITE" id="PS50928">
    <property type="entry name" value="ABC_TM1"/>
    <property type="match status" value="1"/>
</dbReference>
<name>A0ABV6LN61_9BACI</name>
<dbReference type="RefSeq" id="WP_377346991.1">
    <property type="nucleotide sequence ID" value="NZ_JBHLTP010000007.1"/>
</dbReference>
<dbReference type="PANTHER" id="PTHR43759">
    <property type="entry name" value="TREHALOSE TRANSPORT SYSTEM PERMEASE PROTEIN SUGA"/>
    <property type="match status" value="1"/>
</dbReference>
<protein>
    <submittedName>
        <fullName evidence="8">ABC transporter permease</fullName>
    </submittedName>
</protein>
<dbReference type="CDD" id="cd06261">
    <property type="entry name" value="TM_PBP2"/>
    <property type="match status" value="1"/>
</dbReference>
<proteinExistence type="predicted"/>
<comment type="caution">
    <text evidence="8">The sequence shown here is derived from an EMBL/GenBank/DDBJ whole genome shotgun (WGS) entry which is preliminary data.</text>
</comment>
<dbReference type="InterPro" id="IPR000515">
    <property type="entry name" value="MetI-like"/>
</dbReference>